<evidence type="ECO:0000259" key="4">
    <source>
        <dbReference type="PROSITE" id="PS50893"/>
    </source>
</evidence>
<dbReference type="Pfam" id="PF00005">
    <property type="entry name" value="ABC_tran"/>
    <property type="match status" value="1"/>
</dbReference>
<dbReference type="HOGENOM" id="CLU_000604_1_2_7"/>
<organism evidence="5 6">
    <name type="scientific">Haliangium ochraceum (strain DSM 14365 / JCM 11303 / SMP-2)</name>
    <dbReference type="NCBI Taxonomy" id="502025"/>
    <lineage>
        <taxon>Bacteria</taxon>
        <taxon>Pseudomonadati</taxon>
        <taxon>Myxococcota</taxon>
        <taxon>Polyangia</taxon>
        <taxon>Haliangiales</taxon>
        <taxon>Kofleriaceae</taxon>
        <taxon>Haliangium</taxon>
    </lineage>
</organism>
<dbReference type="eggNOG" id="COG1131">
    <property type="taxonomic scope" value="Bacteria"/>
</dbReference>
<keyword evidence="1" id="KW-0813">Transport</keyword>
<evidence type="ECO:0000256" key="3">
    <source>
        <dbReference type="ARBA" id="ARBA00022840"/>
    </source>
</evidence>
<dbReference type="SUPFAM" id="SSF52540">
    <property type="entry name" value="P-loop containing nucleoside triphosphate hydrolases"/>
    <property type="match status" value="1"/>
</dbReference>
<dbReference type="InterPro" id="IPR003593">
    <property type="entry name" value="AAA+_ATPase"/>
</dbReference>
<evidence type="ECO:0000313" key="5">
    <source>
        <dbReference type="EMBL" id="ACY14583.1"/>
    </source>
</evidence>
<keyword evidence="3" id="KW-0067">ATP-binding</keyword>
<evidence type="ECO:0000313" key="6">
    <source>
        <dbReference type="Proteomes" id="UP000001880"/>
    </source>
</evidence>
<gene>
    <name evidence="5" type="ordered locus">Hoch_2038</name>
</gene>
<evidence type="ECO:0000256" key="1">
    <source>
        <dbReference type="ARBA" id="ARBA00022448"/>
    </source>
</evidence>
<dbReference type="Proteomes" id="UP000001880">
    <property type="component" value="Chromosome"/>
</dbReference>
<keyword evidence="6" id="KW-1185">Reference proteome</keyword>
<dbReference type="PANTHER" id="PTHR42711">
    <property type="entry name" value="ABC TRANSPORTER ATP-BINDING PROTEIN"/>
    <property type="match status" value="1"/>
</dbReference>
<dbReference type="CDD" id="cd03230">
    <property type="entry name" value="ABC_DR_subfamily_A"/>
    <property type="match status" value="1"/>
</dbReference>
<dbReference type="SMART" id="SM00382">
    <property type="entry name" value="AAA"/>
    <property type="match status" value="1"/>
</dbReference>
<proteinExistence type="predicted"/>
<protein>
    <submittedName>
        <fullName evidence="5">ABC transporter related protein</fullName>
    </submittedName>
</protein>
<dbReference type="PANTHER" id="PTHR42711:SF16">
    <property type="entry name" value="ABC TRANSPORTER ATP-BINDING PROTEIN"/>
    <property type="match status" value="1"/>
</dbReference>
<dbReference type="InterPro" id="IPR027417">
    <property type="entry name" value="P-loop_NTPase"/>
</dbReference>
<feature type="domain" description="ABC transporter" evidence="4">
    <location>
        <begin position="8"/>
        <end position="236"/>
    </location>
</feature>
<dbReference type="GO" id="GO:0005524">
    <property type="term" value="F:ATP binding"/>
    <property type="evidence" value="ECO:0007669"/>
    <property type="project" value="UniProtKB-KW"/>
</dbReference>
<dbReference type="InterPro" id="IPR050763">
    <property type="entry name" value="ABC_transporter_ATP-binding"/>
</dbReference>
<sequence length="248" mass="25915">MTDSANVLEVSELRVHYGKRAAVDGLSLSLKPGETVALLGPNGAGKSTSLLAIAGAMLPSGGHVRIAGVDMAGPEATRARARVGFADQPPSLYDFFTVAEHLAFVGEARGHDDTAAQRQLLRDLGLEPIADRLCRELSFGMRQRVSLAAALVGEIDVLLLDETLNGLDPRAAKAAREVVAAAAERGVAVLMSTHLLGVAERLCRRIVIVDRGTIAADMAGAELDALLDEGPGALESLYLSVVTADEVS</sequence>
<dbReference type="STRING" id="502025.Hoch_2038"/>
<dbReference type="Gene3D" id="3.40.50.300">
    <property type="entry name" value="P-loop containing nucleotide triphosphate hydrolases"/>
    <property type="match status" value="1"/>
</dbReference>
<dbReference type="AlphaFoldDB" id="D0LFY1"/>
<keyword evidence="2" id="KW-0547">Nucleotide-binding</keyword>
<dbReference type="PROSITE" id="PS00211">
    <property type="entry name" value="ABC_TRANSPORTER_1"/>
    <property type="match status" value="1"/>
</dbReference>
<reference evidence="5 6" key="1">
    <citation type="journal article" date="2010" name="Stand. Genomic Sci.">
        <title>Complete genome sequence of Haliangium ochraceum type strain (SMP-2).</title>
        <authorList>
            <consortium name="US DOE Joint Genome Institute (JGI-PGF)"/>
            <person name="Ivanova N."/>
            <person name="Daum C."/>
            <person name="Lang E."/>
            <person name="Abt B."/>
            <person name="Kopitz M."/>
            <person name="Saunders E."/>
            <person name="Lapidus A."/>
            <person name="Lucas S."/>
            <person name="Glavina Del Rio T."/>
            <person name="Nolan M."/>
            <person name="Tice H."/>
            <person name="Copeland A."/>
            <person name="Cheng J.F."/>
            <person name="Chen F."/>
            <person name="Bruce D."/>
            <person name="Goodwin L."/>
            <person name="Pitluck S."/>
            <person name="Mavromatis K."/>
            <person name="Pati A."/>
            <person name="Mikhailova N."/>
            <person name="Chen A."/>
            <person name="Palaniappan K."/>
            <person name="Land M."/>
            <person name="Hauser L."/>
            <person name="Chang Y.J."/>
            <person name="Jeffries C.D."/>
            <person name="Detter J.C."/>
            <person name="Brettin T."/>
            <person name="Rohde M."/>
            <person name="Goker M."/>
            <person name="Bristow J."/>
            <person name="Markowitz V."/>
            <person name="Eisen J.A."/>
            <person name="Hugenholtz P."/>
            <person name="Kyrpides N.C."/>
            <person name="Klenk H.P."/>
        </authorList>
    </citation>
    <scope>NUCLEOTIDE SEQUENCE [LARGE SCALE GENOMIC DNA]</scope>
    <source>
        <strain evidence="6">DSM 14365 / CIP 107738 / JCM 11303 / AJ 13395 / SMP-2</strain>
    </source>
</reference>
<dbReference type="InterPro" id="IPR003439">
    <property type="entry name" value="ABC_transporter-like_ATP-bd"/>
</dbReference>
<dbReference type="KEGG" id="hoh:Hoch_2038"/>
<name>D0LFY1_HALO1</name>
<dbReference type="RefSeq" id="WP_012827191.1">
    <property type="nucleotide sequence ID" value="NC_013440.1"/>
</dbReference>
<dbReference type="EMBL" id="CP001804">
    <property type="protein sequence ID" value="ACY14583.1"/>
    <property type="molecule type" value="Genomic_DNA"/>
</dbReference>
<dbReference type="GO" id="GO:0016887">
    <property type="term" value="F:ATP hydrolysis activity"/>
    <property type="evidence" value="ECO:0007669"/>
    <property type="project" value="InterPro"/>
</dbReference>
<dbReference type="PROSITE" id="PS50893">
    <property type="entry name" value="ABC_TRANSPORTER_2"/>
    <property type="match status" value="1"/>
</dbReference>
<dbReference type="InterPro" id="IPR017871">
    <property type="entry name" value="ABC_transporter-like_CS"/>
</dbReference>
<accession>D0LFY1</accession>
<evidence type="ECO:0000256" key="2">
    <source>
        <dbReference type="ARBA" id="ARBA00022741"/>
    </source>
</evidence>